<keyword evidence="2" id="KW-0472">Membrane</keyword>
<dbReference type="RefSeq" id="WP_114983379.1">
    <property type="nucleotide sequence ID" value="NZ_CP027806.1"/>
</dbReference>
<sequence length="380" mass="42351">MKDLSRILHIVALTGIILLGTISDGRASNTDSVSVGGIPTAGFSSDSGFGFGGFLQHITYEQDHDHFRRKFRAQSTIFLRGKLFANIVYEHRFASDDHFLVSAAGQLDPDALYFGRGMEAEFSASDLRSEIYHYRREMFMVEAVYSFALGSSDRIRYFLDAGVSGGAIRTKVSDDSRLGQQQLFGISGGIRNAVFAGLRRDARDNINRTSEGSYFTGRLTLIPELTGNRNTLIKTEGSAAFYLPLAELGGEPLLLASRAQFRQIIGKAPFYEQPTLGDEFTLRGYPLERFRDNGSMLLTAEFRGWLFRLPWYNAQLGGHVFTDAGTVFLHPGQMPDLRQWRMTGGIGGVLSVFTRDFVLRGDLGFSREAWRIYAGLGYTF</sequence>
<dbReference type="EMBL" id="CP027806">
    <property type="protein sequence ID" value="AXJ00080.1"/>
    <property type="molecule type" value="Genomic_DNA"/>
</dbReference>
<dbReference type="KEGG" id="cprv:CYPRO_0797"/>
<feature type="domain" description="Bacterial surface antigen (D15)" evidence="3">
    <location>
        <begin position="191"/>
        <end position="346"/>
    </location>
</feature>
<gene>
    <name evidence="4" type="ORF">CYPRO_0797</name>
</gene>
<dbReference type="InterPro" id="IPR000184">
    <property type="entry name" value="Bac_surfAg_D15"/>
</dbReference>
<dbReference type="OrthoDB" id="9771071at2"/>
<evidence type="ECO:0000313" key="5">
    <source>
        <dbReference type="Proteomes" id="UP000254808"/>
    </source>
</evidence>
<reference evidence="4 5" key="1">
    <citation type="submission" date="2018-03" db="EMBL/GenBank/DDBJ databases">
        <title>Phenotypic and genomic properties of Cyclonatronum proteinivorum gen. nov., sp. nov., a haloalkaliphilic bacteroidete from soda lakes possessing Na+-translocating rhodopsin.</title>
        <authorList>
            <person name="Toshchakov S.V."/>
            <person name="Korzhenkov A."/>
            <person name="Samarov N.I."/>
            <person name="Kublanov I.V."/>
            <person name="Muntyan M.S."/>
            <person name="Sorokin D.Y."/>
        </authorList>
    </citation>
    <scope>NUCLEOTIDE SEQUENCE [LARGE SCALE GENOMIC DNA]</scope>
    <source>
        <strain evidence="4 5">Omega</strain>
    </source>
</reference>
<evidence type="ECO:0000256" key="1">
    <source>
        <dbReference type="ARBA" id="ARBA00004370"/>
    </source>
</evidence>
<dbReference type="Pfam" id="PF01103">
    <property type="entry name" value="Omp85"/>
    <property type="match status" value="1"/>
</dbReference>
<evidence type="ECO:0000259" key="3">
    <source>
        <dbReference type="Pfam" id="PF01103"/>
    </source>
</evidence>
<accession>A0A345UHX8</accession>
<evidence type="ECO:0000256" key="2">
    <source>
        <dbReference type="ARBA" id="ARBA00023136"/>
    </source>
</evidence>
<dbReference type="AlphaFoldDB" id="A0A345UHX8"/>
<dbReference type="Gene3D" id="2.40.160.50">
    <property type="entry name" value="membrane protein fhac: a member of the omp85/tpsb transporter family"/>
    <property type="match status" value="1"/>
</dbReference>
<dbReference type="Proteomes" id="UP000254808">
    <property type="component" value="Chromosome"/>
</dbReference>
<keyword evidence="5" id="KW-1185">Reference proteome</keyword>
<dbReference type="GO" id="GO:0019867">
    <property type="term" value="C:outer membrane"/>
    <property type="evidence" value="ECO:0007669"/>
    <property type="project" value="InterPro"/>
</dbReference>
<name>A0A345UHX8_9BACT</name>
<evidence type="ECO:0000313" key="4">
    <source>
        <dbReference type="EMBL" id="AXJ00080.1"/>
    </source>
</evidence>
<comment type="subcellular location">
    <subcellularLocation>
        <location evidence="1">Membrane</location>
    </subcellularLocation>
</comment>
<protein>
    <submittedName>
        <fullName evidence="4">Surface antigen</fullName>
    </submittedName>
</protein>
<proteinExistence type="predicted"/>
<organism evidence="4 5">
    <name type="scientific">Cyclonatronum proteinivorum</name>
    <dbReference type="NCBI Taxonomy" id="1457365"/>
    <lineage>
        <taxon>Bacteria</taxon>
        <taxon>Pseudomonadati</taxon>
        <taxon>Balneolota</taxon>
        <taxon>Balneolia</taxon>
        <taxon>Balneolales</taxon>
        <taxon>Cyclonatronaceae</taxon>
        <taxon>Cyclonatronum</taxon>
    </lineage>
</organism>